<feature type="domain" description="Pyrrolo-quinoline quinone repeat" evidence="3">
    <location>
        <begin position="90"/>
        <end position="203"/>
    </location>
</feature>
<protein>
    <recommendedName>
        <fullName evidence="3">Pyrrolo-quinoline quinone repeat domain-containing protein</fullName>
    </recommendedName>
</protein>
<reference evidence="5" key="1">
    <citation type="journal article" date="2019" name="Int. J. Syst. Evol. Microbiol.">
        <title>The Global Catalogue of Microorganisms (GCM) 10K type strain sequencing project: providing services to taxonomists for standard genome sequencing and annotation.</title>
        <authorList>
            <consortium name="The Broad Institute Genomics Platform"/>
            <consortium name="The Broad Institute Genome Sequencing Center for Infectious Disease"/>
            <person name="Wu L."/>
            <person name="Ma J."/>
        </authorList>
    </citation>
    <scope>NUCLEOTIDE SEQUENCE [LARGE SCALE GENOMIC DNA]</scope>
    <source>
        <strain evidence="5">JCM 18409</strain>
    </source>
</reference>
<keyword evidence="2" id="KW-0472">Membrane</keyword>
<keyword evidence="2" id="KW-0812">Transmembrane</keyword>
<dbReference type="EMBL" id="BAABKB010000076">
    <property type="protein sequence ID" value="GAA5040644.1"/>
    <property type="molecule type" value="Genomic_DNA"/>
</dbReference>
<accession>A0ABP9JQS6</accession>
<evidence type="ECO:0000313" key="5">
    <source>
        <dbReference type="Proteomes" id="UP001501759"/>
    </source>
</evidence>
<gene>
    <name evidence="4" type="ORF">GCM10023335_91430</name>
</gene>
<feature type="region of interest" description="Disordered" evidence="1">
    <location>
        <begin position="23"/>
        <end position="42"/>
    </location>
</feature>
<feature type="compositionally biased region" description="Basic and acidic residues" evidence="1">
    <location>
        <begin position="259"/>
        <end position="279"/>
    </location>
</feature>
<proteinExistence type="predicted"/>
<dbReference type="InterPro" id="IPR002372">
    <property type="entry name" value="PQQ_rpt_dom"/>
</dbReference>
<keyword evidence="5" id="KW-1185">Reference proteome</keyword>
<dbReference type="SUPFAM" id="SSF50998">
    <property type="entry name" value="Quinoprotein alcohol dehydrogenase-like"/>
    <property type="match status" value="1"/>
</dbReference>
<evidence type="ECO:0000259" key="3">
    <source>
        <dbReference type="Pfam" id="PF13360"/>
    </source>
</evidence>
<dbReference type="Gene3D" id="2.130.10.10">
    <property type="entry name" value="YVTN repeat-like/Quinoprotein amine dehydrogenase"/>
    <property type="match status" value="1"/>
</dbReference>
<evidence type="ECO:0000256" key="2">
    <source>
        <dbReference type="SAM" id="Phobius"/>
    </source>
</evidence>
<dbReference type="InterPro" id="IPR015943">
    <property type="entry name" value="WD40/YVTN_repeat-like_dom_sf"/>
</dbReference>
<dbReference type="Proteomes" id="UP001501759">
    <property type="component" value="Unassembled WGS sequence"/>
</dbReference>
<sequence>MSIVPTAPALPGLSAVPAPTALPRTVPAVAPPGAGRRDRSGGGRSAVRAFLPVALVFLLVVPLLVAAHTARSTPFGDRLTVHARGEHGPRPALRARGATVEAYDAVTGRPRWTYAREGRRPLSVLPARGDAIALWDDGLVTATARDDGRAVRWHRALPDAAPWLAGRGGAGVLRVLGPRVLAVVTPRRVAAYRLADGDLRWVLPAHPGCAFAPARAVRHDGALLIAQPCATADDWTAEIVAVDELGRITPDRAPLGGVRRGEHHSAEHPHAEKVLARPR</sequence>
<evidence type="ECO:0000313" key="4">
    <source>
        <dbReference type="EMBL" id="GAA5040644.1"/>
    </source>
</evidence>
<dbReference type="RefSeq" id="WP_345658982.1">
    <property type="nucleotide sequence ID" value="NZ_BAABKB010000076.1"/>
</dbReference>
<organism evidence="4 5">
    <name type="scientific">Streptomyces siamensis</name>
    <dbReference type="NCBI Taxonomy" id="1274986"/>
    <lineage>
        <taxon>Bacteria</taxon>
        <taxon>Bacillati</taxon>
        <taxon>Actinomycetota</taxon>
        <taxon>Actinomycetes</taxon>
        <taxon>Kitasatosporales</taxon>
        <taxon>Streptomycetaceae</taxon>
        <taxon>Streptomyces</taxon>
    </lineage>
</organism>
<keyword evidence="2" id="KW-1133">Transmembrane helix</keyword>
<feature type="transmembrane region" description="Helical" evidence="2">
    <location>
        <begin position="46"/>
        <end position="65"/>
    </location>
</feature>
<dbReference type="InterPro" id="IPR011047">
    <property type="entry name" value="Quinoprotein_ADH-like_sf"/>
</dbReference>
<name>A0ABP9JQS6_9ACTN</name>
<feature type="region of interest" description="Disordered" evidence="1">
    <location>
        <begin position="252"/>
        <end position="279"/>
    </location>
</feature>
<comment type="caution">
    <text evidence="4">The sequence shown here is derived from an EMBL/GenBank/DDBJ whole genome shotgun (WGS) entry which is preliminary data.</text>
</comment>
<evidence type="ECO:0000256" key="1">
    <source>
        <dbReference type="SAM" id="MobiDB-lite"/>
    </source>
</evidence>
<dbReference type="Pfam" id="PF13360">
    <property type="entry name" value="PQQ_2"/>
    <property type="match status" value="1"/>
</dbReference>